<gene>
    <name evidence="2" type="ORF">SAMN05421833_1559</name>
</gene>
<dbReference type="STRING" id="58117.SAMN05421833_1559"/>
<dbReference type="AlphaFoldDB" id="A0A1N7HJ24"/>
<reference evidence="3" key="1">
    <citation type="submission" date="2017-01" db="EMBL/GenBank/DDBJ databases">
        <authorList>
            <person name="Varghese N."/>
            <person name="Submissions S."/>
        </authorList>
    </citation>
    <scope>NUCLEOTIDE SEQUENCE [LARGE SCALE GENOMIC DNA]</scope>
    <source>
        <strain evidence="3">ATCC 12950</strain>
    </source>
</reference>
<dbReference type="SUPFAM" id="SSF51430">
    <property type="entry name" value="NAD(P)-linked oxidoreductase"/>
    <property type="match status" value="1"/>
</dbReference>
<sequence length="96" mass="10034">MPGVFGYEVGEQRARATVEAVFDGPFNFLDTSNNYGGGSAERRIGAVVRRRGGVPARPPASHCGMGATRHLPFPALTSDSRFGGPGGHLANDVLGH</sequence>
<dbReference type="Proteomes" id="UP000186096">
    <property type="component" value="Unassembled WGS sequence"/>
</dbReference>
<keyword evidence="3" id="KW-1185">Reference proteome</keyword>
<evidence type="ECO:0000313" key="2">
    <source>
        <dbReference type="EMBL" id="SIS24869.1"/>
    </source>
</evidence>
<dbReference type="OrthoDB" id="9768851at2"/>
<evidence type="ECO:0000256" key="1">
    <source>
        <dbReference type="SAM" id="MobiDB-lite"/>
    </source>
</evidence>
<protein>
    <recommendedName>
        <fullName evidence="4">Aldo/keto reductase family protein</fullName>
    </recommendedName>
</protein>
<dbReference type="EMBL" id="FTNI01000055">
    <property type="protein sequence ID" value="SIS24869.1"/>
    <property type="molecule type" value="Genomic_DNA"/>
</dbReference>
<proteinExistence type="predicted"/>
<accession>A0A1N7HJ24</accession>
<organism evidence="2 3">
    <name type="scientific">Microbispora rosea</name>
    <dbReference type="NCBI Taxonomy" id="58117"/>
    <lineage>
        <taxon>Bacteria</taxon>
        <taxon>Bacillati</taxon>
        <taxon>Actinomycetota</taxon>
        <taxon>Actinomycetes</taxon>
        <taxon>Streptosporangiales</taxon>
        <taxon>Streptosporangiaceae</taxon>
        <taxon>Microbispora</taxon>
    </lineage>
</organism>
<name>A0A1N7HJ24_9ACTN</name>
<feature type="region of interest" description="Disordered" evidence="1">
    <location>
        <begin position="76"/>
        <end position="96"/>
    </location>
</feature>
<dbReference type="Gene3D" id="3.20.20.100">
    <property type="entry name" value="NADP-dependent oxidoreductase domain"/>
    <property type="match status" value="1"/>
</dbReference>
<dbReference type="RefSeq" id="WP_143734811.1">
    <property type="nucleotide sequence ID" value="NZ_FTNI01000055.1"/>
</dbReference>
<dbReference type="InterPro" id="IPR036812">
    <property type="entry name" value="NAD(P)_OxRdtase_dom_sf"/>
</dbReference>
<evidence type="ECO:0000313" key="3">
    <source>
        <dbReference type="Proteomes" id="UP000186096"/>
    </source>
</evidence>
<evidence type="ECO:0008006" key="4">
    <source>
        <dbReference type="Google" id="ProtNLM"/>
    </source>
</evidence>